<comment type="similarity">
    <text evidence="2">Belongs to the G-protein coupled receptor 1 family.</text>
</comment>
<feature type="transmembrane region" description="Helical" evidence="6">
    <location>
        <begin position="257"/>
        <end position="279"/>
    </location>
</feature>
<protein>
    <recommendedName>
        <fullName evidence="8">G-protein coupled receptors family 1 profile domain-containing protein</fullName>
    </recommendedName>
</protein>
<feature type="signal peptide" evidence="7">
    <location>
        <begin position="1"/>
        <end position="19"/>
    </location>
</feature>
<evidence type="ECO:0000259" key="8">
    <source>
        <dbReference type="PROSITE" id="PS50262"/>
    </source>
</evidence>
<dbReference type="Proteomes" id="UP001233999">
    <property type="component" value="Unassembled WGS sequence"/>
</dbReference>
<name>A0AAD7ZBJ2_DIPPU</name>
<evidence type="ECO:0000256" key="5">
    <source>
        <dbReference type="ARBA" id="ARBA00023136"/>
    </source>
</evidence>
<evidence type="ECO:0000313" key="10">
    <source>
        <dbReference type="Proteomes" id="UP001233999"/>
    </source>
</evidence>
<keyword evidence="3 6" id="KW-0812">Transmembrane</keyword>
<dbReference type="AlphaFoldDB" id="A0AAD7ZBJ2"/>
<gene>
    <name evidence="9" type="ORF">L9F63_005980</name>
</gene>
<proteinExistence type="inferred from homology"/>
<dbReference type="SUPFAM" id="SSF81321">
    <property type="entry name" value="Family A G protein-coupled receptor-like"/>
    <property type="match status" value="1"/>
</dbReference>
<keyword evidence="4 6" id="KW-1133">Transmembrane helix</keyword>
<dbReference type="PRINTS" id="PR00237">
    <property type="entry name" value="GPCRRHODOPSN"/>
</dbReference>
<dbReference type="EMBL" id="JASPKZ010009357">
    <property type="protein sequence ID" value="KAJ9577479.1"/>
    <property type="molecule type" value="Genomic_DNA"/>
</dbReference>
<dbReference type="InterPro" id="IPR000276">
    <property type="entry name" value="GPCR_Rhodpsn"/>
</dbReference>
<evidence type="ECO:0000256" key="4">
    <source>
        <dbReference type="ARBA" id="ARBA00022989"/>
    </source>
</evidence>
<feature type="domain" description="G-protein coupled receptors family 1 profile" evidence="8">
    <location>
        <begin position="270"/>
        <end position="300"/>
    </location>
</feature>
<evidence type="ECO:0000256" key="1">
    <source>
        <dbReference type="ARBA" id="ARBA00004370"/>
    </source>
</evidence>
<comment type="subcellular location">
    <subcellularLocation>
        <location evidence="1">Membrane</location>
    </subcellularLocation>
</comment>
<dbReference type="InterPro" id="IPR017452">
    <property type="entry name" value="GPCR_Rhodpsn_7TM"/>
</dbReference>
<keyword evidence="5 6" id="KW-0472">Membrane</keyword>
<feature type="chain" id="PRO_5042181291" description="G-protein coupled receptors family 1 profile domain-containing protein" evidence="7">
    <location>
        <begin position="20"/>
        <end position="300"/>
    </location>
</feature>
<reference evidence="9" key="2">
    <citation type="submission" date="2023-05" db="EMBL/GenBank/DDBJ databases">
        <authorList>
            <person name="Fouks B."/>
        </authorList>
    </citation>
    <scope>NUCLEOTIDE SEQUENCE</scope>
    <source>
        <strain evidence="9">Stay&amp;Tobe</strain>
        <tissue evidence="9">Testes</tissue>
    </source>
</reference>
<feature type="non-terminal residue" evidence="9">
    <location>
        <position position="1"/>
    </location>
</feature>
<dbReference type="GO" id="GO:0004930">
    <property type="term" value="F:G protein-coupled receptor activity"/>
    <property type="evidence" value="ECO:0007669"/>
    <property type="project" value="InterPro"/>
</dbReference>
<evidence type="ECO:0000256" key="2">
    <source>
        <dbReference type="ARBA" id="ARBA00010663"/>
    </source>
</evidence>
<sequence length="300" mass="34562">MAGWSALQVLLIIIGHLTCADITTEPIVTEDGYYNYDTITAHENKSSYFDLSIYNNTCDDSEMNATREFCESPEGDVMETCERFQKVVRSMMDFSCYLSEDIAEAAINVSTDYINDCQDNQTCADGIEIINALQAGLRMCNTTEALYMNLLYSIQRIMILQKQIGPLNESYVWERIVEQQTYLVEDFKKYINNVEDLLNFLNEQNITNIFLSGVFISRTNLQYLNTILDKQSDYLVYCQDMKTSWNKIDVVRFDIRLAMFSFLFIVGATGNIILILVFIKYRDMRTTANIMLINLSVVDC</sequence>
<evidence type="ECO:0000256" key="7">
    <source>
        <dbReference type="SAM" id="SignalP"/>
    </source>
</evidence>
<keyword evidence="7" id="KW-0732">Signal</keyword>
<reference evidence="9" key="1">
    <citation type="journal article" date="2023" name="IScience">
        <title>Live-bearing cockroach genome reveals convergent evolutionary mechanisms linked to viviparity in insects and beyond.</title>
        <authorList>
            <person name="Fouks B."/>
            <person name="Harrison M.C."/>
            <person name="Mikhailova A.A."/>
            <person name="Marchal E."/>
            <person name="English S."/>
            <person name="Carruthers M."/>
            <person name="Jennings E.C."/>
            <person name="Chiamaka E.L."/>
            <person name="Frigard R.A."/>
            <person name="Pippel M."/>
            <person name="Attardo G.M."/>
            <person name="Benoit J.B."/>
            <person name="Bornberg-Bauer E."/>
            <person name="Tobe S.S."/>
        </authorList>
    </citation>
    <scope>NUCLEOTIDE SEQUENCE</scope>
    <source>
        <strain evidence="9">Stay&amp;Tobe</strain>
    </source>
</reference>
<accession>A0AAD7ZBJ2</accession>
<evidence type="ECO:0000256" key="6">
    <source>
        <dbReference type="SAM" id="Phobius"/>
    </source>
</evidence>
<organism evidence="9 10">
    <name type="scientific">Diploptera punctata</name>
    <name type="common">Pacific beetle cockroach</name>
    <dbReference type="NCBI Taxonomy" id="6984"/>
    <lineage>
        <taxon>Eukaryota</taxon>
        <taxon>Metazoa</taxon>
        <taxon>Ecdysozoa</taxon>
        <taxon>Arthropoda</taxon>
        <taxon>Hexapoda</taxon>
        <taxon>Insecta</taxon>
        <taxon>Pterygota</taxon>
        <taxon>Neoptera</taxon>
        <taxon>Polyneoptera</taxon>
        <taxon>Dictyoptera</taxon>
        <taxon>Blattodea</taxon>
        <taxon>Blaberoidea</taxon>
        <taxon>Blaberidae</taxon>
        <taxon>Diplopterinae</taxon>
        <taxon>Diploptera</taxon>
    </lineage>
</organism>
<comment type="caution">
    <text evidence="9">The sequence shown here is derived from an EMBL/GenBank/DDBJ whole genome shotgun (WGS) entry which is preliminary data.</text>
</comment>
<evidence type="ECO:0000313" key="9">
    <source>
        <dbReference type="EMBL" id="KAJ9577479.1"/>
    </source>
</evidence>
<dbReference type="GO" id="GO:0016020">
    <property type="term" value="C:membrane"/>
    <property type="evidence" value="ECO:0007669"/>
    <property type="project" value="UniProtKB-SubCell"/>
</dbReference>
<keyword evidence="10" id="KW-1185">Reference proteome</keyword>
<evidence type="ECO:0000256" key="3">
    <source>
        <dbReference type="ARBA" id="ARBA00022692"/>
    </source>
</evidence>
<dbReference type="Gene3D" id="1.20.1070.10">
    <property type="entry name" value="Rhodopsin 7-helix transmembrane proteins"/>
    <property type="match status" value="1"/>
</dbReference>
<dbReference type="PROSITE" id="PS50262">
    <property type="entry name" value="G_PROTEIN_RECEP_F1_2"/>
    <property type="match status" value="1"/>
</dbReference>